<evidence type="ECO:0000313" key="3">
    <source>
        <dbReference type="Proteomes" id="UP000199041"/>
    </source>
</evidence>
<protein>
    <submittedName>
        <fullName evidence="2">Acyl-CoA reductase (LuxC)</fullName>
    </submittedName>
</protein>
<dbReference type="OrthoDB" id="1522941at2"/>
<accession>A0A1H4BUQ9</accession>
<dbReference type="AlphaFoldDB" id="A0A1H4BUQ9"/>
<dbReference type="RefSeq" id="WP_091400484.1">
    <property type="nucleotide sequence ID" value="NZ_FNQY01000024.1"/>
</dbReference>
<reference evidence="2 3" key="1">
    <citation type="submission" date="2016-10" db="EMBL/GenBank/DDBJ databases">
        <authorList>
            <person name="de Groot N.N."/>
        </authorList>
    </citation>
    <scope>NUCLEOTIDE SEQUENCE [LARGE SCALE GENOMIC DNA]</scope>
    <source>
        <strain evidence="2 3">Vu-144</strain>
    </source>
</reference>
<organism evidence="2 3">
    <name type="scientific">Arachidicoccus rhizosphaerae</name>
    <dbReference type="NCBI Taxonomy" id="551991"/>
    <lineage>
        <taxon>Bacteria</taxon>
        <taxon>Pseudomonadati</taxon>
        <taxon>Bacteroidota</taxon>
        <taxon>Chitinophagia</taxon>
        <taxon>Chitinophagales</taxon>
        <taxon>Chitinophagaceae</taxon>
        <taxon>Arachidicoccus</taxon>
    </lineage>
</organism>
<evidence type="ECO:0000256" key="1">
    <source>
        <dbReference type="ARBA" id="ARBA00022857"/>
    </source>
</evidence>
<dbReference type="STRING" id="551991.SAMN05192529_12453"/>
<evidence type="ECO:0000313" key="2">
    <source>
        <dbReference type="EMBL" id="SEA51868.1"/>
    </source>
</evidence>
<keyword evidence="1" id="KW-0521">NADP</keyword>
<dbReference type="EMBL" id="FNQY01000024">
    <property type="protein sequence ID" value="SEA51868.1"/>
    <property type="molecule type" value="Genomic_DNA"/>
</dbReference>
<keyword evidence="3" id="KW-1185">Reference proteome</keyword>
<sequence>MQLSQKVALAAKLGNYLLQNNEQWQAVKQQAYRENPWFIPEFIDNAAQNIATSYLAANLLESWLRHYPLLNHQKSPKTIGVIMAGNIPLVGFQDFLCVWLSGHKQQIKLSSKDQVLLPHLLGKLAEWDPAFMEDVQVLERLKEPDAFIATGSNNSGRYFEYYFGQKPNIIRKNRTSVAILDGDESADDLRELSKDLMLYFGLGCRNVTKLYVPENYDFVPLIEALKEYNYYLDFHKYHHNFDYQLAILIMNSKVYMNSGSLLLIEKEDLFSPISQVHYSFYKDKVSLLDSLNTNNDIQCVVGKGLIPFGQGQSPRLMDYADGVDTMDFLQTL</sequence>
<proteinExistence type="predicted"/>
<dbReference type="GO" id="GO:0003995">
    <property type="term" value="F:acyl-CoA dehydrogenase activity"/>
    <property type="evidence" value="ECO:0007669"/>
    <property type="project" value="InterPro"/>
</dbReference>
<dbReference type="InterPro" id="IPR008670">
    <property type="entry name" value="CoA_reduct_LuxC"/>
</dbReference>
<gene>
    <name evidence="2" type="ORF">SAMN05192529_12453</name>
</gene>
<dbReference type="GO" id="GO:0008218">
    <property type="term" value="P:bioluminescence"/>
    <property type="evidence" value="ECO:0007669"/>
    <property type="project" value="InterPro"/>
</dbReference>
<dbReference type="Pfam" id="PF05893">
    <property type="entry name" value="LuxC"/>
    <property type="match status" value="1"/>
</dbReference>
<dbReference type="Proteomes" id="UP000199041">
    <property type="component" value="Unassembled WGS sequence"/>
</dbReference>
<name>A0A1H4BUQ9_9BACT</name>